<dbReference type="EMBL" id="KI669683">
    <property type="protein sequence ID" value="ETM98544.1"/>
    <property type="molecule type" value="Genomic_DNA"/>
</dbReference>
<reference evidence="3 4" key="2">
    <citation type="submission" date="2013-11" db="EMBL/GenBank/DDBJ databases">
        <title>The Genome Sequence of Phytophthora parasitica INRA-310.</title>
        <authorList>
            <consortium name="The Broad Institute Genomics Platform"/>
            <person name="Russ C."/>
            <person name="Tyler B."/>
            <person name="Panabieres F."/>
            <person name="Shan W."/>
            <person name="Tripathy S."/>
            <person name="Grunwald N."/>
            <person name="Machado M."/>
            <person name="Johnson C.S."/>
            <person name="Arredondo F."/>
            <person name="Hong C."/>
            <person name="Coffey M."/>
            <person name="Young S.K."/>
            <person name="Zeng Q."/>
            <person name="Gargeya S."/>
            <person name="Fitzgerald M."/>
            <person name="Abouelleil A."/>
            <person name="Alvarado L."/>
            <person name="Chapman S.B."/>
            <person name="Gainer-Dewar J."/>
            <person name="Goldberg J."/>
            <person name="Griggs A."/>
            <person name="Gujja S."/>
            <person name="Hansen M."/>
            <person name="Howarth C."/>
            <person name="Imamovic A."/>
            <person name="Ireland A."/>
            <person name="Larimer J."/>
            <person name="McCowan C."/>
            <person name="Murphy C."/>
            <person name="Pearson M."/>
            <person name="Poon T.W."/>
            <person name="Priest M."/>
            <person name="Roberts A."/>
            <person name="Saif S."/>
            <person name="Shea T."/>
            <person name="Sykes S."/>
            <person name="Wortman J."/>
            <person name="Nusbaum C."/>
            <person name="Birren B."/>
        </authorList>
    </citation>
    <scope>NUCLEOTIDE SEQUENCE [LARGE SCALE GENOMIC DNA]</scope>
    <source>
        <strain evidence="3 4">INRA-310</strain>
    </source>
</reference>
<feature type="signal peptide" evidence="2">
    <location>
        <begin position="1"/>
        <end position="19"/>
    </location>
</feature>
<dbReference type="RefSeq" id="XP_008916170.1">
    <property type="nucleotide sequence ID" value="XM_008917922.1"/>
</dbReference>
<evidence type="ECO:0000256" key="2">
    <source>
        <dbReference type="SAM" id="SignalP"/>
    </source>
</evidence>
<name>W2PEX0_PHYN3</name>
<feature type="chain" id="PRO_5004822001" description="CBM1 domain-containing protein" evidence="2">
    <location>
        <begin position="20"/>
        <end position="289"/>
    </location>
</feature>
<accession>W2PEX0</accession>
<gene>
    <name evidence="3" type="ORF">PPTG_19446</name>
</gene>
<keyword evidence="2" id="KW-0732">Signal</keyword>
<evidence type="ECO:0000256" key="1">
    <source>
        <dbReference type="SAM" id="MobiDB-lite"/>
    </source>
</evidence>
<feature type="region of interest" description="Disordered" evidence="1">
    <location>
        <begin position="162"/>
        <end position="268"/>
    </location>
</feature>
<dbReference type="STRING" id="761204.W2PEX0"/>
<feature type="compositionally biased region" description="Low complexity" evidence="1">
    <location>
        <begin position="183"/>
        <end position="221"/>
    </location>
</feature>
<evidence type="ECO:0000313" key="4">
    <source>
        <dbReference type="Proteomes" id="UP000018817"/>
    </source>
</evidence>
<dbReference type="VEuPathDB" id="FungiDB:PPTG_19446"/>
<dbReference type="GeneID" id="20188212"/>
<dbReference type="OrthoDB" id="166945at2759"/>
<sequence>MKPLLVLSVLLIGGHHVDAVGVSLCADATYDLPSSRGAVCSGSGDAPAGTACPLKGDAAVADCRAYLPSYVAGEGCVAPEDAECRIVIGSTWGCVLPSIGCTDPPTEPGCPTWSVTGTDEAVDIDNSYLFDGNEDYDASWFVQTSAVRELYDCGERPTAAPTEAATVAPTPAPEPSTAPPTAAPTTQAPVPETTAPITPEPTTEAPVPETTAPPIQQPTTAHDADNAGANDTGTHNTGANDSMPDYTGTNDTRTDYTVPNYDGTGYSRTHAATTDYTVSEHDRASNAVS</sequence>
<evidence type="ECO:0008006" key="5">
    <source>
        <dbReference type="Google" id="ProtNLM"/>
    </source>
</evidence>
<dbReference type="OMA" id="HNTGAND"/>
<feature type="compositionally biased region" description="Pro residues" evidence="1">
    <location>
        <begin position="170"/>
        <end position="182"/>
    </location>
</feature>
<feature type="compositionally biased region" description="Polar residues" evidence="1">
    <location>
        <begin position="247"/>
        <end position="257"/>
    </location>
</feature>
<evidence type="ECO:0000313" key="3">
    <source>
        <dbReference type="EMBL" id="ETM98544.1"/>
    </source>
</evidence>
<feature type="compositionally biased region" description="Polar residues" evidence="1">
    <location>
        <begin position="229"/>
        <end position="240"/>
    </location>
</feature>
<dbReference type="AlphaFoldDB" id="W2PEX0"/>
<dbReference type="Proteomes" id="UP000018817">
    <property type="component" value="Unassembled WGS sequence"/>
</dbReference>
<organism evidence="3 4">
    <name type="scientific">Phytophthora nicotianae (strain INRA-310)</name>
    <name type="common">Phytophthora parasitica</name>
    <dbReference type="NCBI Taxonomy" id="761204"/>
    <lineage>
        <taxon>Eukaryota</taxon>
        <taxon>Sar</taxon>
        <taxon>Stramenopiles</taxon>
        <taxon>Oomycota</taxon>
        <taxon>Peronosporomycetes</taxon>
        <taxon>Peronosporales</taxon>
        <taxon>Peronosporaceae</taxon>
        <taxon>Phytophthora</taxon>
    </lineage>
</organism>
<proteinExistence type="predicted"/>
<reference evidence="4" key="1">
    <citation type="submission" date="2011-12" db="EMBL/GenBank/DDBJ databases">
        <authorList>
            <consortium name="The Broad Institute Genome Sequencing Platform"/>
            <person name="Russ C."/>
            <person name="Tyler B."/>
            <person name="Panabieres F."/>
            <person name="Shan W."/>
            <person name="Tripathy S."/>
            <person name="Grunwald N."/>
            <person name="Machado M."/>
            <person name="Young S.K."/>
            <person name="Zeng Q."/>
            <person name="Gargeya S."/>
            <person name="Fitzgerald M."/>
            <person name="Haas B."/>
            <person name="Abouelleil A."/>
            <person name="Alvarado L."/>
            <person name="Arachchi H.M."/>
            <person name="Berlin A."/>
            <person name="Chapman S.B."/>
            <person name="Gearin G."/>
            <person name="Goldberg J."/>
            <person name="Griggs A."/>
            <person name="Gujja S."/>
            <person name="Hansen M."/>
            <person name="Heiman D."/>
            <person name="Howarth C."/>
            <person name="Larimer J."/>
            <person name="Lui A."/>
            <person name="MacDonald P.J.P."/>
            <person name="McCowen C."/>
            <person name="Montmayeur A."/>
            <person name="Murphy C."/>
            <person name="Neiman D."/>
            <person name="Pearson M."/>
            <person name="Priest M."/>
            <person name="Roberts A."/>
            <person name="Saif S."/>
            <person name="Shea T."/>
            <person name="Sisk P."/>
            <person name="Stolte C."/>
            <person name="Sykes S."/>
            <person name="Wortman J."/>
            <person name="Nusbaum C."/>
            <person name="Birren B."/>
        </authorList>
    </citation>
    <scope>NUCLEOTIDE SEQUENCE [LARGE SCALE GENOMIC DNA]</scope>
    <source>
        <strain evidence="4">INRA-310</strain>
    </source>
</reference>
<protein>
    <recommendedName>
        <fullName evidence="5">CBM1 domain-containing protein</fullName>
    </recommendedName>
</protein>